<dbReference type="Pfam" id="PF13411">
    <property type="entry name" value="MerR_1"/>
    <property type="match status" value="1"/>
</dbReference>
<proteinExistence type="predicted"/>
<dbReference type="PROSITE" id="PS50937">
    <property type="entry name" value="HTH_MERR_2"/>
    <property type="match status" value="1"/>
</dbReference>
<keyword evidence="2" id="KW-0805">Transcription regulation</keyword>
<gene>
    <name evidence="6" type="ORF">A4H34_06530</name>
</gene>
<keyword evidence="7" id="KW-1185">Reference proteome</keyword>
<dbReference type="STRING" id="1823756.A4H34_06530"/>
<dbReference type="PANTHER" id="PTHR30204:SF69">
    <property type="entry name" value="MERR-FAMILY TRANSCRIPTIONAL REGULATOR"/>
    <property type="match status" value="1"/>
</dbReference>
<evidence type="ECO:0000256" key="1">
    <source>
        <dbReference type="ARBA" id="ARBA00022491"/>
    </source>
</evidence>
<sequence>MRISELARESGTSVATIKYYLREGLLAPGERVNAREASYGQGHVRRLRLIRAMVEVLGASIEQVRKILRAADDADRDPLLAMSEATAALPSVNVPAASDSRVRELLARIGFERIVRSQDANADAVVERLSAAIDFCENLGVPMDEDQLKVYADAAFEMAESDFARMPEGEDAVAFAVLGTVSREPVLLAMRRAAHQEVGHRAASGLKESGARSFGE</sequence>
<keyword evidence="1" id="KW-0678">Repressor</keyword>
<dbReference type="PRINTS" id="PR00040">
    <property type="entry name" value="HTHMERR"/>
</dbReference>
<organism evidence="6 7">
    <name type="scientific">Peptidiphaga gingivicola</name>
    <dbReference type="NCBI Taxonomy" id="2741497"/>
    <lineage>
        <taxon>Bacteria</taxon>
        <taxon>Bacillati</taxon>
        <taxon>Actinomycetota</taxon>
        <taxon>Actinomycetes</taxon>
        <taxon>Actinomycetales</taxon>
        <taxon>Actinomycetaceae</taxon>
        <taxon>Peptidiphaga</taxon>
    </lineage>
</organism>
<evidence type="ECO:0000256" key="2">
    <source>
        <dbReference type="ARBA" id="ARBA00023015"/>
    </source>
</evidence>
<evidence type="ECO:0000259" key="5">
    <source>
        <dbReference type="PROSITE" id="PS50937"/>
    </source>
</evidence>
<keyword evidence="3" id="KW-0238">DNA-binding</keyword>
<dbReference type="InterPro" id="IPR047057">
    <property type="entry name" value="MerR_fam"/>
</dbReference>
<dbReference type="InterPro" id="IPR000551">
    <property type="entry name" value="MerR-type_HTH_dom"/>
</dbReference>
<keyword evidence="4" id="KW-0804">Transcription</keyword>
<dbReference type="GO" id="GO:0003700">
    <property type="term" value="F:DNA-binding transcription factor activity"/>
    <property type="evidence" value="ECO:0007669"/>
    <property type="project" value="InterPro"/>
</dbReference>
<evidence type="ECO:0000313" key="6">
    <source>
        <dbReference type="EMBL" id="OAP86760.1"/>
    </source>
</evidence>
<dbReference type="SMART" id="SM00422">
    <property type="entry name" value="HTH_MERR"/>
    <property type="match status" value="1"/>
</dbReference>
<name>A0A179B5Q1_9ACTO</name>
<dbReference type="RefSeq" id="WP_064231439.1">
    <property type="nucleotide sequence ID" value="NZ_LVZK01000001.1"/>
</dbReference>
<protein>
    <recommendedName>
        <fullName evidence="5">HTH merR-type domain-containing protein</fullName>
    </recommendedName>
</protein>
<dbReference type="EMBL" id="LVZK01000001">
    <property type="protein sequence ID" value="OAP86760.1"/>
    <property type="molecule type" value="Genomic_DNA"/>
</dbReference>
<evidence type="ECO:0000256" key="4">
    <source>
        <dbReference type="ARBA" id="ARBA00023163"/>
    </source>
</evidence>
<evidence type="ECO:0000313" key="7">
    <source>
        <dbReference type="Proteomes" id="UP000078368"/>
    </source>
</evidence>
<dbReference type="Proteomes" id="UP000078368">
    <property type="component" value="Unassembled WGS sequence"/>
</dbReference>
<dbReference type="AlphaFoldDB" id="A0A179B5Q1"/>
<accession>A0A179B5Q1</accession>
<dbReference type="SUPFAM" id="SSF46955">
    <property type="entry name" value="Putative DNA-binding domain"/>
    <property type="match status" value="1"/>
</dbReference>
<evidence type="ECO:0000256" key="3">
    <source>
        <dbReference type="ARBA" id="ARBA00023125"/>
    </source>
</evidence>
<dbReference type="Gene3D" id="1.10.1660.10">
    <property type="match status" value="1"/>
</dbReference>
<feature type="domain" description="HTH merR-type" evidence="5">
    <location>
        <begin position="1"/>
        <end position="70"/>
    </location>
</feature>
<comment type="caution">
    <text evidence="6">The sequence shown here is derived from an EMBL/GenBank/DDBJ whole genome shotgun (WGS) entry which is preliminary data.</text>
</comment>
<dbReference type="GO" id="GO:0003677">
    <property type="term" value="F:DNA binding"/>
    <property type="evidence" value="ECO:0007669"/>
    <property type="project" value="UniProtKB-KW"/>
</dbReference>
<dbReference type="InterPro" id="IPR009061">
    <property type="entry name" value="DNA-bd_dom_put_sf"/>
</dbReference>
<reference evidence="6 7" key="1">
    <citation type="submission" date="2016-04" db="EMBL/GenBank/DDBJ databases">
        <title>Peptidophaga gingivicola gen. nov., sp. nov., isolated from human subgingival plaque.</title>
        <authorList>
            <person name="Beall C.J."/>
            <person name="Mokrzan E.M."/>
            <person name="Griffen A.L."/>
            <person name="Leys E.J."/>
        </authorList>
    </citation>
    <scope>NUCLEOTIDE SEQUENCE [LARGE SCALE GENOMIC DNA]</scope>
    <source>
        <strain evidence="6 7">BA112</strain>
    </source>
</reference>
<dbReference type="PANTHER" id="PTHR30204">
    <property type="entry name" value="REDOX-CYCLING DRUG-SENSING TRANSCRIPTIONAL ACTIVATOR SOXR"/>
    <property type="match status" value="1"/>
</dbReference>